<dbReference type="GO" id="GO:0020037">
    <property type="term" value="F:heme binding"/>
    <property type="evidence" value="ECO:0007669"/>
    <property type="project" value="InterPro"/>
</dbReference>
<keyword evidence="7" id="KW-0503">Monooxygenase</keyword>
<dbReference type="AlphaFoldDB" id="A0AAV9DRT3"/>
<dbReference type="SUPFAM" id="SSF48264">
    <property type="entry name" value="Cytochrome P450"/>
    <property type="match status" value="1"/>
</dbReference>
<evidence type="ECO:0000256" key="3">
    <source>
        <dbReference type="ARBA" id="ARBA00022617"/>
    </source>
</evidence>
<dbReference type="InterPro" id="IPR036396">
    <property type="entry name" value="Cyt_P450_sf"/>
</dbReference>
<comment type="caution">
    <text evidence="8">The sequence shown here is derived from an EMBL/GenBank/DDBJ whole genome shotgun (WGS) entry which is preliminary data.</text>
</comment>
<dbReference type="EMBL" id="JAUJYO010000012">
    <property type="protein sequence ID" value="KAK1302707.1"/>
    <property type="molecule type" value="Genomic_DNA"/>
</dbReference>
<keyword evidence="4" id="KW-0479">Metal-binding</keyword>
<protein>
    <submittedName>
        <fullName evidence="8">Cytochrome P450 78A1</fullName>
    </submittedName>
</protein>
<dbReference type="Gene3D" id="1.10.630.10">
    <property type="entry name" value="Cytochrome P450"/>
    <property type="match status" value="1"/>
</dbReference>
<evidence type="ECO:0000256" key="6">
    <source>
        <dbReference type="ARBA" id="ARBA00023004"/>
    </source>
</evidence>
<keyword evidence="3" id="KW-0349">Heme</keyword>
<evidence type="ECO:0000256" key="5">
    <source>
        <dbReference type="ARBA" id="ARBA00023002"/>
    </source>
</evidence>
<dbReference type="GO" id="GO:0005506">
    <property type="term" value="F:iron ion binding"/>
    <property type="evidence" value="ECO:0007669"/>
    <property type="project" value="InterPro"/>
</dbReference>
<dbReference type="Proteomes" id="UP001180020">
    <property type="component" value="Unassembled WGS sequence"/>
</dbReference>
<dbReference type="InterPro" id="IPR001128">
    <property type="entry name" value="Cyt_P450"/>
</dbReference>
<proteinExistence type="inferred from homology"/>
<reference evidence="8" key="2">
    <citation type="submission" date="2023-06" db="EMBL/GenBank/DDBJ databases">
        <authorList>
            <person name="Ma L."/>
            <person name="Liu K.-W."/>
            <person name="Li Z."/>
            <person name="Hsiao Y.-Y."/>
            <person name="Qi Y."/>
            <person name="Fu T."/>
            <person name="Tang G."/>
            <person name="Zhang D."/>
            <person name="Sun W.-H."/>
            <person name="Liu D.-K."/>
            <person name="Li Y."/>
            <person name="Chen G.-Z."/>
            <person name="Liu X.-D."/>
            <person name="Liao X.-Y."/>
            <person name="Jiang Y.-T."/>
            <person name="Yu X."/>
            <person name="Hao Y."/>
            <person name="Huang J."/>
            <person name="Zhao X.-W."/>
            <person name="Ke S."/>
            <person name="Chen Y.-Y."/>
            <person name="Wu W.-L."/>
            <person name="Hsu J.-L."/>
            <person name="Lin Y.-F."/>
            <person name="Huang M.-D."/>
            <person name="Li C.-Y."/>
            <person name="Huang L."/>
            <person name="Wang Z.-W."/>
            <person name="Zhao X."/>
            <person name="Zhong W.-Y."/>
            <person name="Peng D.-H."/>
            <person name="Ahmad S."/>
            <person name="Lan S."/>
            <person name="Zhang J.-S."/>
            <person name="Tsai W.-C."/>
            <person name="Van De Peer Y."/>
            <person name="Liu Z.-J."/>
        </authorList>
    </citation>
    <scope>NUCLEOTIDE SEQUENCE</scope>
    <source>
        <strain evidence="8">CP</strain>
        <tissue evidence="8">Leaves</tissue>
    </source>
</reference>
<comment type="similarity">
    <text evidence="2">Belongs to the cytochrome P450 family.</text>
</comment>
<keyword evidence="9" id="KW-1185">Reference proteome</keyword>
<evidence type="ECO:0000256" key="1">
    <source>
        <dbReference type="ARBA" id="ARBA00001971"/>
    </source>
</evidence>
<reference evidence="8" key="1">
    <citation type="journal article" date="2023" name="Nat. Commun.">
        <title>Diploid and tetraploid genomes of Acorus and the evolution of monocots.</title>
        <authorList>
            <person name="Ma L."/>
            <person name="Liu K.W."/>
            <person name="Li Z."/>
            <person name="Hsiao Y.Y."/>
            <person name="Qi Y."/>
            <person name="Fu T."/>
            <person name="Tang G.D."/>
            <person name="Zhang D."/>
            <person name="Sun W.H."/>
            <person name="Liu D.K."/>
            <person name="Li Y."/>
            <person name="Chen G.Z."/>
            <person name="Liu X.D."/>
            <person name="Liao X.Y."/>
            <person name="Jiang Y.T."/>
            <person name="Yu X."/>
            <person name="Hao Y."/>
            <person name="Huang J."/>
            <person name="Zhao X.W."/>
            <person name="Ke S."/>
            <person name="Chen Y.Y."/>
            <person name="Wu W.L."/>
            <person name="Hsu J.L."/>
            <person name="Lin Y.F."/>
            <person name="Huang M.D."/>
            <person name="Li C.Y."/>
            <person name="Huang L."/>
            <person name="Wang Z.W."/>
            <person name="Zhao X."/>
            <person name="Zhong W.Y."/>
            <person name="Peng D.H."/>
            <person name="Ahmad S."/>
            <person name="Lan S."/>
            <person name="Zhang J.S."/>
            <person name="Tsai W.C."/>
            <person name="Van de Peer Y."/>
            <person name="Liu Z.J."/>
        </authorList>
    </citation>
    <scope>NUCLEOTIDE SEQUENCE</scope>
    <source>
        <strain evidence="8">CP</strain>
    </source>
</reference>
<accession>A0AAV9DRT3</accession>
<dbReference type="Pfam" id="PF00067">
    <property type="entry name" value="p450"/>
    <property type="match status" value="1"/>
</dbReference>
<sequence length="156" mass="17456">MFGRAIGFAPAGSYWRLLRRISSSHLFAPRRVTAHEPGRQADCDSLLGAVACEQSACGVVELRKHLQDAALNNMMGSVFGRRYDFSRADDAGSAEHLKEMVREGFELLGAFNWEPVRPTEVNERCARLVPRVREFVSGVIEEHRTKARAGDDLPRD</sequence>
<keyword evidence="6" id="KW-0408">Iron</keyword>
<evidence type="ECO:0000313" key="8">
    <source>
        <dbReference type="EMBL" id="KAK1302707.1"/>
    </source>
</evidence>
<evidence type="ECO:0000256" key="4">
    <source>
        <dbReference type="ARBA" id="ARBA00022723"/>
    </source>
</evidence>
<dbReference type="PANTHER" id="PTHR47946">
    <property type="entry name" value="CYTOCHROME P450 78A7-RELATED"/>
    <property type="match status" value="1"/>
</dbReference>
<dbReference type="GO" id="GO:0016705">
    <property type="term" value="F:oxidoreductase activity, acting on paired donors, with incorporation or reduction of molecular oxygen"/>
    <property type="evidence" value="ECO:0007669"/>
    <property type="project" value="InterPro"/>
</dbReference>
<gene>
    <name evidence="8" type="primary">CYP78A1</name>
    <name evidence="8" type="ORF">QJS10_CPB12g01345</name>
</gene>
<name>A0AAV9DRT3_ACOCL</name>
<evidence type="ECO:0000256" key="7">
    <source>
        <dbReference type="ARBA" id="ARBA00023033"/>
    </source>
</evidence>
<keyword evidence="5" id="KW-0560">Oxidoreductase</keyword>
<dbReference type="PANTHER" id="PTHR47946:SF6">
    <property type="entry name" value="CYTOCHROME P450 78A7"/>
    <property type="match status" value="1"/>
</dbReference>
<organism evidence="8 9">
    <name type="scientific">Acorus calamus</name>
    <name type="common">Sweet flag</name>
    <dbReference type="NCBI Taxonomy" id="4465"/>
    <lineage>
        <taxon>Eukaryota</taxon>
        <taxon>Viridiplantae</taxon>
        <taxon>Streptophyta</taxon>
        <taxon>Embryophyta</taxon>
        <taxon>Tracheophyta</taxon>
        <taxon>Spermatophyta</taxon>
        <taxon>Magnoliopsida</taxon>
        <taxon>Liliopsida</taxon>
        <taxon>Acoraceae</taxon>
        <taxon>Acorus</taxon>
    </lineage>
</organism>
<evidence type="ECO:0000313" key="9">
    <source>
        <dbReference type="Proteomes" id="UP001180020"/>
    </source>
</evidence>
<dbReference type="InterPro" id="IPR051996">
    <property type="entry name" value="Cytochrome_P450_78A"/>
</dbReference>
<dbReference type="GO" id="GO:0004497">
    <property type="term" value="F:monooxygenase activity"/>
    <property type="evidence" value="ECO:0007669"/>
    <property type="project" value="UniProtKB-KW"/>
</dbReference>
<evidence type="ECO:0000256" key="2">
    <source>
        <dbReference type="ARBA" id="ARBA00010617"/>
    </source>
</evidence>
<comment type="cofactor">
    <cofactor evidence="1">
        <name>heme</name>
        <dbReference type="ChEBI" id="CHEBI:30413"/>
    </cofactor>
</comment>